<dbReference type="InterPro" id="IPR036866">
    <property type="entry name" value="RibonucZ/Hydroxyglut_hydro"/>
</dbReference>
<dbReference type="SMART" id="SM00849">
    <property type="entry name" value="Lactamase_B"/>
    <property type="match status" value="1"/>
</dbReference>
<keyword evidence="3" id="KW-1185">Reference proteome</keyword>
<protein>
    <recommendedName>
        <fullName evidence="1">Metallo-beta-lactamase domain-containing protein</fullName>
    </recommendedName>
</protein>
<reference evidence="2" key="1">
    <citation type="submission" date="2023-06" db="EMBL/GenBank/DDBJ databases">
        <title>Phylogenetic Diversity of Rhizobium strains.</title>
        <authorList>
            <person name="Moura F.T."/>
            <person name="Helene L.C.F."/>
            <person name="Hungria M."/>
        </authorList>
    </citation>
    <scope>NUCLEOTIDE SEQUENCE</scope>
    <source>
        <strain evidence="2">CCGE526</strain>
    </source>
</reference>
<feature type="domain" description="Metallo-beta-lactamase" evidence="1">
    <location>
        <begin position="73"/>
        <end position="243"/>
    </location>
</feature>
<sequence>MSIWICKACGSHYASNDAPPANCSICDDERQFVPESGQEWIARETLAYTHANDWSELEPNLTSIGLSPTIGIGQRALLVLSPRGNVLWDCVPILDEKTRDRILKLGGIKAICLSHPHFYTGMVEWSEALGGVPILLPQADLPHVTRTSEHIRPWSGDRYEVLPGITLHRLGGHFEGSSVLEWEAGADQNGVLFAGDTVQVVPGKGWVSFMYSYPNLIPLPAREVRRIASRVADIRFDRIYGGWKDRFISSKAKEGVARSAERYIRRLES</sequence>
<dbReference type="PANTHER" id="PTHR36839">
    <property type="entry name" value="METALLO-BETA-LACTAMASE FAMILY PROTEIN (AFU_ORTHOLOGUE AFUA_5G12770)"/>
    <property type="match status" value="1"/>
</dbReference>
<dbReference type="Proteomes" id="UP001172645">
    <property type="component" value="Unassembled WGS sequence"/>
</dbReference>
<evidence type="ECO:0000313" key="2">
    <source>
        <dbReference type="EMBL" id="MDL2401080.1"/>
    </source>
</evidence>
<dbReference type="PANTHER" id="PTHR36839:SF1">
    <property type="entry name" value="METALLO-BETA-LACTAMASE FAMILY PROTEIN (AFU_ORTHOLOGUE AFUA_5G12770)"/>
    <property type="match status" value="1"/>
</dbReference>
<name>A0ABT7JXN8_9HYPH</name>
<dbReference type="InterPro" id="IPR001279">
    <property type="entry name" value="Metallo-B-lactamas"/>
</dbReference>
<evidence type="ECO:0000259" key="1">
    <source>
        <dbReference type="SMART" id="SM00849"/>
    </source>
</evidence>
<gene>
    <name evidence="2" type="ORF">PY649_19430</name>
</gene>
<comment type="caution">
    <text evidence="2">The sequence shown here is derived from an EMBL/GenBank/DDBJ whole genome shotgun (WGS) entry which is preliminary data.</text>
</comment>
<dbReference type="Gene3D" id="3.60.15.10">
    <property type="entry name" value="Ribonuclease Z/Hydroxyacylglutathione hydrolase-like"/>
    <property type="match status" value="1"/>
</dbReference>
<dbReference type="EMBL" id="JARFYM010000016">
    <property type="protein sequence ID" value="MDL2401080.1"/>
    <property type="molecule type" value="Genomic_DNA"/>
</dbReference>
<proteinExistence type="predicted"/>
<evidence type="ECO:0000313" key="3">
    <source>
        <dbReference type="Proteomes" id="UP001172645"/>
    </source>
</evidence>
<accession>A0ABT7JXN8</accession>
<dbReference type="RefSeq" id="WP_285870251.1">
    <property type="nucleotide sequence ID" value="NZ_JARFYM010000016.1"/>
</dbReference>
<dbReference type="SUPFAM" id="SSF56281">
    <property type="entry name" value="Metallo-hydrolase/oxidoreductase"/>
    <property type="match status" value="1"/>
</dbReference>
<organism evidence="2 3">
    <name type="scientific">Rhizobium mayense</name>
    <dbReference type="NCBI Taxonomy" id="1312184"/>
    <lineage>
        <taxon>Bacteria</taxon>
        <taxon>Pseudomonadati</taxon>
        <taxon>Pseudomonadota</taxon>
        <taxon>Alphaproteobacteria</taxon>
        <taxon>Hyphomicrobiales</taxon>
        <taxon>Rhizobiaceae</taxon>
        <taxon>Rhizobium/Agrobacterium group</taxon>
        <taxon>Rhizobium</taxon>
    </lineage>
</organism>